<dbReference type="PANTHER" id="PTHR16515">
    <property type="entry name" value="PR DOMAIN ZINC FINGER PROTEIN"/>
    <property type="match status" value="1"/>
</dbReference>
<evidence type="ECO:0000256" key="4">
    <source>
        <dbReference type="ARBA" id="ARBA00022833"/>
    </source>
</evidence>
<evidence type="ECO:0000256" key="5">
    <source>
        <dbReference type="PROSITE-ProRule" id="PRU00042"/>
    </source>
</evidence>
<feature type="domain" description="C2H2-type" evidence="6">
    <location>
        <begin position="327"/>
        <end position="354"/>
    </location>
</feature>
<comment type="caution">
    <text evidence="7">The sequence shown here is derived from an EMBL/GenBank/DDBJ whole genome shotgun (WGS) entry which is preliminary data.</text>
</comment>
<sequence>MLFFYCLLAPACINAAPNNTITEGVNIDKEKEKWVFMCIPKIFIPSIREDFCYIVMTDKEIASSESIKQHIGATLMFLLQDDNSESIPDMNDGHSIALYSVDDLLAVDVDGLLHILNLEQKIYKCAFVFIFILNEKNNELNFKIEQVELNSAVYDNDSVINGSSNGLDILKPLLVSGKSMRDTYKNSCQINNESCDKMLNKDLVCDNVKSTVDDVLWPYLPEELLSSFKGMESAAENSSHINNVGCIELPDLGLLFDNKLGLDEHLSLLNKDDDSSIDTENNSKKLLGMQNKTDILSHGVVTSINTNRVSAIISEAAYSRGVHKKNFQCEKCAREFSYKHNFIRHMSIHTKKKKHLCEWVGCYKLFAKKYDLKAHIESHASSNIILCPECGKTFARKYNLKKHIVSKHKKNEKAN</sequence>
<dbReference type="Pfam" id="PF00096">
    <property type="entry name" value="zf-C2H2"/>
    <property type="match status" value="2"/>
</dbReference>
<feature type="domain" description="C2H2-type" evidence="6">
    <location>
        <begin position="355"/>
        <end position="384"/>
    </location>
</feature>
<accession>A0AA90NVV5</accession>
<name>A0AA90NVV5_9GAMM</name>
<keyword evidence="2" id="KW-0677">Repeat</keyword>
<dbReference type="EMBL" id="JASXSV010000024">
    <property type="protein sequence ID" value="MDP0589927.1"/>
    <property type="molecule type" value="Genomic_DNA"/>
</dbReference>
<keyword evidence="1" id="KW-0479">Metal-binding</keyword>
<keyword evidence="4" id="KW-0862">Zinc</keyword>
<proteinExistence type="predicted"/>
<gene>
    <name evidence="7" type="ORF">QS748_12395</name>
</gene>
<keyword evidence="3 5" id="KW-0863">Zinc-finger</keyword>
<evidence type="ECO:0000313" key="7">
    <source>
        <dbReference type="EMBL" id="MDP0589927.1"/>
    </source>
</evidence>
<evidence type="ECO:0000256" key="1">
    <source>
        <dbReference type="ARBA" id="ARBA00022723"/>
    </source>
</evidence>
<keyword evidence="8" id="KW-1185">Reference proteome</keyword>
<dbReference type="PANTHER" id="PTHR16515:SF49">
    <property type="entry name" value="GASTRULA ZINC FINGER PROTEIN XLCGF49.1-LIKE-RELATED"/>
    <property type="match status" value="1"/>
</dbReference>
<dbReference type="InterPro" id="IPR050331">
    <property type="entry name" value="Zinc_finger"/>
</dbReference>
<dbReference type="Gene3D" id="3.30.160.60">
    <property type="entry name" value="Classic Zinc Finger"/>
    <property type="match status" value="3"/>
</dbReference>
<dbReference type="SMART" id="SM00355">
    <property type="entry name" value="ZnF_C2H2"/>
    <property type="match status" value="3"/>
</dbReference>
<dbReference type="InterPro" id="IPR013087">
    <property type="entry name" value="Znf_C2H2_type"/>
</dbReference>
<dbReference type="PROSITE" id="PS00028">
    <property type="entry name" value="ZINC_FINGER_C2H2_1"/>
    <property type="match status" value="2"/>
</dbReference>
<dbReference type="SUPFAM" id="SSF57667">
    <property type="entry name" value="beta-beta-alpha zinc fingers"/>
    <property type="match status" value="2"/>
</dbReference>
<dbReference type="Proteomes" id="UP001178148">
    <property type="component" value="Unassembled WGS sequence"/>
</dbReference>
<dbReference type="AlphaFoldDB" id="A0AA90NVV5"/>
<dbReference type="PROSITE" id="PS50157">
    <property type="entry name" value="ZINC_FINGER_C2H2_2"/>
    <property type="match status" value="3"/>
</dbReference>
<feature type="domain" description="C2H2-type" evidence="6">
    <location>
        <begin position="385"/>
        <end position="413"/>
    </location>
</feature>
<reference evidence="7 8" key="1">
    <citation type="journal article" date="2023" name="bioRxiv">
        <title>An intranuclear bacterial parasite of deep-sea mussels expresses apoptosis inhibitors acquired from its host.</title>
        <authorList>
            <person name="Gonzalez Porras M.A."/>
            <person name="Assie A."/>
            <person name="Tietjen M."/>
            <person name="Violette M."/>
            <person name="Kleiner M."/>
            <person name="Gruber-Vodicka H."/>
            <person name="Dubilier N."/>
            <person name="Leisch N."/>
        </authorList>
    </citation>
    <scope>NUCLEOTIDE SEQUENCE [LARGE SCALE GENOMIC DNA]</scope>
    <source>
        <strain evidence="7">IAP13</strain>
    </source>
</reference>
<evidence type="ECO:0000256" key="2">
    <source>
        <dbReference type="ARBA" id="ARBA00022737"/>
    </source>
</evidence>
<evidence type="ECO:0000259" key="6">
    <source>
        <dbReference type="PROSITE" id="PS50157"/>
    </source>
</evidence>
<evidence type="ECO:0000313" key="8">
    <source>
        <dbReference type="Proteomes" id="UP001178148"/>
    </source>
</evidence>
<protein>
    <submittedName>
        <fullName evidence="7">C2H2-type zinc finger protein</fullName>
    </submittedName>
</protein>
<dbReference type="InterPro" id="IPR036236">
    <property type="entry name" value="Znf_C2H2_sf"/>
</dbReference>
<dbReference type="GO" id="GO:0008270">
    <property type="term" value="F:zinc ion binding"/>
    <property type="evidence" value="ECO:0007669"/>
    <property type="project" value="UniProtKB-KW"/>
</dbReference>
<dbReference type="GO" id="GO:0010468">
    <property type="term" value="P:regulation of gene expression"/>
    <property type="evidence" value="ECO:0007669"/>
    <property type="project" value="TreeGrafter"/>
</dbReference>
<evidence type="ECO:0000256" key="3">
    <source>
        <dbReference type="ARBA" id="ARBA00022771"/>
    </source>
</evidence>
<organism evidence="7 8">
    <name type="scientific">Candidatus Endonucleibacter bathymodioli</name>
    <dbReference type="NCBI Taxonomy" id="539814"/>
    <lineage>
        <taxon>Bacteria</taxon>
        <taxon>Pseudomonadati</taxon>
        <taxon>Pseudomonadota</taxon>
        <taxon>Gammaproteobacteria</taxon>
        <taxon>Oceanospirillales</taxon>
        <taxon>Endozoicomonadaceae</taxon>
        <taxon>Candidatus Endonucleibacter</taxon>
    </lineage>
</organism>